<dbReference type="EC" id="3.1.4.-" evidence="5"/>
<keyword evidence="3" id="KW-0456">Lyase</keyword>
<dbReference type="EMBL" id="QWIL01001703">
    <property type="protein sequence ID" value="RMY00443.1"/>
    <property type="molecule type" value="Genomic_DNA"/>
</dbReference>
<dbReference type="Proteomes" id="UP000271337">
    <property type="component" value="Unassembled WGS sequence"/>
</dbReference>
<name>A0A3M6YBX5_HORWE</name>
<dbReference type="EMBL" id="QWIM01002540">
    <property type="protein sequence ID" value="RMY11555.1"/>
    <property type="molecule type" value="Genomic_DNA"/>
</dbReference>
<keyword evidence="2 5" id="KW-0378">Hydrolase</keyword>
<dbReference type="HAMAP" id="MF_03040">
    <property type="entry name" value="USB1"/>
    <property type="match status" value="1"/>
</dbReference>
<dbReference type="InterPro" id="IPR027521">
    <property type="entry name" value="Usb1"/>
</dbReference>
<dbReference type="Proteomes" id="UP000276864">
    <property type="component" value="Unassembled WGS sequence"/>
</dbReference>
<evidence type="ECO:0000313" key="10">
    <source>
        <dbReference type="Proteomes" id="UP000276864"/>
    </source>
</evidence>
<feature type="active site" description="Proton donor/acceptor" evidence="5">
    <location>
        <position position="230"/>
    </location>
</feature>
<keyword evidence="1 5" id="KW-0540">Nuclease</keyword>
<dbReference type="GO" id="GO:0016829">
    <property type="term" value="F:lyase activity"/>
    <property type="evidence" value="ECO:0007669"/>
    <property type="project" value="UniProtKB-KW"/>
</dbReference>
<comment type="subcellular location">
    <subcellularLocation>
        <location evidence="5">Nucleus</location>
    </subcellularLocation>
</comment>
<dbReference type="GO" id="GO:1990838">
    <property type="term" value="F:poly(U)-specific exoribonuclease activity, producing 3' uridine cyclic phosphate ends"/>
    <property type="evidence" value="ECO:0007669"/>
    <property type="project" value="UniProtKB-UniRule"/>
</dbReference>
<feature type="compositionally biased region" description="Basic and acidic residues" evidence="6">
    <location>
        <begin position="113"/>
        <end position="132"/>
    </location>
</feature>
<feature type="region of interest" description="Disordered" evidence="6">
    <location>
        <begin position="112"/>
        <end position="140"/>
    </location>
</feature>
<organism evidence="7 9">
    <name type="scientific">Hortaea werneckii</name>
    <name type="common">Black yeast</name>
    <name type="synonym">Cladosporium werneckii</name>
    <dbReference type="NCBI Taxonomy" id="91943"/>
    <lineage>
        <taxon>Eukaryota</taxon>
        <taxon>Fungi</taxon>
        <taxon>Dikarya</taxon>
        <taxon>Ascomycota</taxon>
        <taxon>Pezizomycotina</taxon>
        <taxon>Dothideomycetes</taxon>
        <taxon>Dothideomycetidae</taxon>
        <taxon>Mycosphaerellales</taxon>
        <taxon>Teratosphaeriaceae</taxon>
        <taxon>Hortaea</taxon>
    </lineage>
</organism>
<evidence type="ECO:0000256" key="5">
    <source>
        <dbReference type="HAMAP-Rule" id="MF_03040"/>
    </source>
</evidence>
<evidence type="ECO:0000256" key="6">
    <source>
        <dbReference type="SAM" id="MobiDB-lite"/>
    </source>
</evidence>
<evidence type="ECO:0000256" key="1">
    <source>
        <dbReference type="ARBA" id="ARBA00022722"/>
    </source>
</evidence>
<protein>
    <recommendedName>
        <fullName evidence="5">U6 snRNA phosphodiesterase</fullName>
        <ecNumber evidence="5">3.1.4.-</ecNumber>
    </recommendedName>
</protein>
<sequence length="398" mass="43736">MNAVTRLPHNQRWIHAESVKACRGRPTSLAYAPSLRVMAETDPCRSDGRAFSMRLTTIDAVHAGEKGLCLSEPHDVRALAWHYYYLRLDCHCQVPLAFSGGIMALVAYSDSSDSDKEDAQPMKKRKVSDGAKGKTALPPLPSTFQDLYSSTVRTSTQDDPSLHGGRKRVTPHIEGNWPTHVYLEWRPNPEEAQLLAGLIAAQHADDKVASEQSNIHSLLQNELGVSLPLHVSLSRPLVLRTEQKDAFLDRLKNAILTSGVHIFTVRPNGLRWHSNESNSRSFLVLGLERTPKAEMSSLLTACNRVAKAFDQPLLYAEDEITAKGKRRNAKPPDPAEGKCHISIAWSLDAPKSSQSGEVIPIPSAISGLEIPFSEIKVRIGQDVTAVALPAARKKAAIF</sequence>
<dbReference type="OrthoDB" id="49151at2759"/>
<reference evidence="9 10" key="1">
    <citation type="journal article" date="2018" name="BMC Genomics">
        <title>Genomic evidence for intraspecific hybridization in a clonal and extremely halotolerant yeast.</title>
        <authorList>
            <person name="Gostincar C."/>
            <person name="Stajich J.E."/>
            <person name="Zupancic J."/>
            <person name="Zalar P."/>
            <person name="Gunde-Cimerman N."/>
        </authorList>
    </citation>
    <scope>NUCLEOTIDE SEQUENCE [LARGE SCALE GENOMIC DNA]</scope>
    <source>
        <strain evidence="8 10">EXF-6651</strain>
        <strain evidence="7 9">EXF-6669</strain>
    </source>
</reference>
<evidence type="ECO:0000256" key="3">
    <source>
        <dbReference type="ARBA" id="ARBA00023239"/>
    </source>
</evidence>
<dbReference type="Pfam" id="PF09749">
    <property type="entry name" value="HVSL"/>
    <property type="match status" value="1"/>
</dbReference>
<evidence type="ECO:0000256" key="2">
    <source>
        <dbReference type="ARBA" id="ARBA00022801"/>
    </source>
</evidence>
<keyword evidence="4 5" id="KW-0539">Nucleus</keyword>
<proteinExistence type="inferred from homology"/>
<gene>
    <name evidence="5" type="primary">USB1</name>
    <name evidence="8" type="ORF">D0866_14331</name>
    <name evidence="7" type="ORF">D0867_11748</name>
</gene>
<comment type="similarity">
    <text evidence="5">Belongs to the 2H phosphoesterase superfamily. USB1 family.</text>
</comment>
<evidence type="ECO:0000313" key="8">
    <source>
        <dbReference type="EMBL" id="RMY11555.1"/>
    </source>
</evidence>
<accession>A0A3M6YBX5</accession>
<feature type="active site" description="Proton donor/acceptor" evidence="5">
    <location>
        <position position="340"/>
    </location>
</feature>
<comment type="caution">
    <text evidence="7">The sequence shown here is derived from an EMBL/GenBank/DDBJ whole genome shotgun (WGS) entry which is preliminary data.</text>
</comment>
<dbReference type="PANTHER" id="PTHR13522:SF3">
    <property type="entry name" value="U6 SNRNA PHOSPHODIESTERASE 1"/>
    <property type="match status" value="1"/>
</dbReference>
<evidence type="ECO:0000313" key="7">
    <source>
        <dbReference type="EMBL" id="RMY00443.1"/>
    </source>
</evidence>
<evidence type="ECO:0000256" key="4">
    <source>
        <dbReference type="ARBA" id="ARBA00023242"/>
    </source>
</evidence>
<dbReference type="GO" id="GO:0034477">
    <property type="term" value="P:U6 snRNA 3'-end processing"/>
    <property type="evidence" value="ECO:0007669"/>
    <property type="project" value="UniProtKB-UniRule"/>
</dbReference>
<evidence type="ECO:0000313" key="9">
    <source>
        <dbReference type="Proteomes" id="UP000271337"/>
    </source>
</evidence>
<dbReference type="GO" id="GO:0005634">
    <property type="term" value="C:nucleus"/>
    <property type="evidence" value="ECO:0007669"/>
    <property type="project" value="UniProtKB-SubCell"/>
</dbReference>
<dbReference type="Gene3D" id="3.90.1140.10">
    <property type="entry name" value="Cyclic phosphodiesterase"/>
    <property type="match status" value="1"/>
</dbReference>
<dbReference type="AlphaFoldDB" id="A0A3M6YBX5"/>
<dbReference type="PANTHER" id="PTHR13522">
    <property type="entry name" value="U6 SNRNA PHOSPHODIESTERASE 1"/>
    <property type="match status" value="1"/>
</dbReference>
<comment type="function">
    <text evidence="5">Phosphodiesterase responsible for the U6 snRNA 3' end processing. Acts as an exoribonuclease (RNase) responsible for trimming the poly(U) tract of the last nucleotides in the pre-U6 snRNA molecule, leading to the formation of mature U6 snRNA.</text>
</comment>